<accession>A0A3P7NPG8</accession>
<name>A0A3P7NPG8_DIBLA</name>
<dbReference type="EMBL" id="UYRU01113590">
    <property type="protein sequence ID" value="VDN44905.1"/>
    <property type="molecule type" value="Genomic_DNA"/>
</dbReference>
<sequence length="70" mass="7678">MSEDELLAMVLEQSRNDYLASLRASKSREEYDQPSTAQSFFRQQLEPSEEAALPAFSNASAVPSFSSSSG</sequence>
<reference evidence="1 2" key="1">
    <citation type="submission" date="2018-11" db="EMBL/GenBank/DDBJ databases">
        <authorList>
            <consortium name="Pathogen Informatics"/>
        </authorList>
    </citation>
    <scope>NUCLEOTIDE SEQUENCE [LARGE SCALE GENOMIC DNA]</scope>
</reference>
<organism evidence="1 2">
    <name type="scientific">Dibothriocephalus latus</name>
    <name type="common">Fish tapeworm</name>
    <name type="synonym">Diphyllobothrium latum</name>
    <dbReference type="NCBI Taxonomy" id="60516"/>
    <lineage>
        <taxon>Eukaryota</taxon>
        <taxon>Metazoa</taxon>
        <taxon>Spiralia</taxon>
        <taxon>Lophotrochozoa</taxon>
        <taxon>Platyhelminthes</taxon>
        <taxon>Cestoda</taxon>
        <taxon>Eucestoda</taxon>
        <taxon>Diphyllobothriidea</taxon>
        <taxon>Diphyllobothriidae</taxon>
        <taxon>Dibothriocephalus</taxon>
    </lineage>
</organism>
<dbReference type="Proteomes" id="UP000281553">
    <property type="component" value="Unassembled WGS sequence"/>
</dbReference>
<protein>
    <submittedName>
        <fullName evidence="1">Uncharacterized protein</fullName>
    </submittedName>
</protein>
<dbReference type="AlphaFoldDB" id="A0A3P7NPG8"/>
<feature type="non-terminal residue" evidence="1">
    <location>
        <position position="70"/>
    </location>
</feature>
<evidence type="ECO:0000313" key="2">
    <source>
        <dbReference type="Proteomes" id="UP000281553"/>
    </source>
</evidence>
<gene>
    <name evidence="1" type="ORF">DILT_LOCUS19469</name>
</gene>
<keyword evidence="2" id="KW-1185">Reference proteome</keyword>
<proteinExistence type="predicted"/>
<evidence type="ECO:0000313" key="1">
    <source>
        <dbReference type="EMBL" id="VDN44905.1"/>
    </source>
</evidence>